<dbReference type="EMBL" id="SNRW01002954">
    <property type="protein sequence ID" value="KAA6391208.1"/>
    <property type="molecule type" value="Genomic_DNA"/>
</dbReference>
<comment type="caution">
    <text evidence="1">The sequence shown here is derived from an EMBL/GenBank/DDBJ whole genome shotgun (WGS) entry which is preliminary data.</text>
</comment>
<evidence type="ECO:0000313" key="1">
    <source>
        <dbReference type="EMBL" id="KAA6391208.1"/>
    </source>
</evidence>
<dbReference type="Proteomes" id="UP000324800">
    <property type="component" value="Unassembled WGS sequence"/>
</dbReference>
<reference evidence="1 2" key="1">
    <citation type="submission" date="2019-03" db="EMBL/GenBank/DDBJ databases">
        <title>Single cell metagenomics reveals metabolic interactions within the superorganism composed of flagellate Streblomastix strix and complex community of Bacteroidetes bacteria on its surface.</title>
        <authorList>
            <person name="Treitli S.C."/>
            <person name="Kolisko M."/>
            <person name="Husnik F."/>
            <person name="Keeling P."/>
            <person name="Hampl V."/>
        </authorList>
    </citation>
    <scope>NUCLEOTIDE SEQUENCE [LARGE SCALE GENOMIC DNA]</scope>
    <source>
        <strain evidence="1">ST1C</strain>
    </source>
</reference>
<accession>A0A5J4W8H9</accession>
<dbReference type="AlphaFoldDB" id="A0A5J4W8H9"/>
<evidence type="ECO:0000313" key="2">
    <source>
        <dbReference type="Proteomes" id="UP000324800"/>
    </source>
</evidence>
<organism evidence="1 2">
    <name type="scientific">Streblomastix strix</name>
    <dbReference type="NCBI Taxonomy" id="222440"/>
    <lineage>
        <taxon>Eukaryota</taxon>
        <taxon>Metamonada</taxon>
        <taxon>Preaxostyla</taxon>
        <taxon>Oxymonadida</taxon>
        <taxon>Streblomastigidae</taxon>
        <taxon>Streblomastix</taxon>
    </lineage>
</organism>
<gene>
    <name evidence="1" type="ORF">EZS28_013266</name>
</gene>
<proteinExistence type="predicted"/>
<name>A0A5J4W8H9_9EUKA</name>
<sequence length="80" mass="9435">MTEAKKDIQQVNKSPVENFVVKYLKQFKQGMECNSAVEYKLKELTEFQFKAQLKAICDYERKNAPNSKFTKKIGYYKLKS</sequence>
<protein>
    <submittedName>
        <fullName evidence="1">Uncharacterized protein</fullName>
    </submittedName>
</protein>